<feature type="region of interest" description="Disordered" evidence="7">
    <location>
        <begin position="1"/>
        <end position="107"/>
    </location>
</feature>
<feature type="compositionally biased region" description="Polar residues" evidence="7">
    <location>
        <begin position="417"/>
        <end position="453"/>
    </location>
</feature>
<accession>A0A1G4MDT3</accession>
<evidence type="ECO:0000256" key="5">
    <source>
        <dbReference type="PROSITE-ProRule" id="PRU00108"/>
    </source>
</evidence>
<dbReference type="InterPro" id="IPR051000">
    <property type="entry name" value="Homeobox_DNA-bind_prot"/>
</dbReference>
<dbReference type="GO" id="GO:0000981">
    <property type="term" value="F:DNA-binding transcription factor activity, RNA polymerase II-specific"/>
    <property type="evidence" value="ECO:0007669"/>
    <property type="project" value="InterPro"/>
</dbReference>
<comment type="subcellular location">
    <subcellularLocation>
        <location evidence="1 5 6">Nucleus</location>
    </subcellularLocation>
</comment>
<reference evidence="10" key="1">
    <citation type="submission" date="2016-03" db="EMBL/GenBank/DDBJ databases">
        <authorList>
            <person name="Devillers H."/>
        </authorList>
    </citation>
    <scope>NUCLEOTIDE SEQUENCE [LARGE SCALE GENOMIC DNA]</scope>
</reference>
<dbReference type="Pfam" id="PF00046">
    <property type="entry name" value="Homeodomain"/>
    <property type="match status" value="1"/>
</dbReference>
<dbReference type="GO" id="GO:0000978">
    <property type="term" value="F:RNA polymerase II cis-regulatory region sequence-specific DNA binding"/>
    <property type="evidence" value="ECO:0007669"/>
    <property type="project" value="TreeGrafter"/>
</dbReference>
<keyword evidence="4 5" id="KW-0539">Nucleus</keyword>
<dbReference type="PROSITE" id="PS00027">
    <property type="entry name" value="HOMEOBOX_1"/>
    <property type="match status" value="1"/>
</dbReference>
<evidence type="ECO:0000256" key="2">
    <source>
        <dbReference type="ARBA" id="ARBA00023125"/>
    </source>
</evidence>
<keyword evidence="2 5" id="KW-0238">DNA-binding</keyword>
<sequence>MEGFHGNGADFGSHFTEFNMGQEFESNESGNSSSAKLEHGRFEGAELASHSDEARLKAEDGDKASGAQPKDGKPRTKRTRATGEALNILKREFDENPNPNAQNRKRISELTGLPEKNVRIWFQNRRAKHRKTDRHNSRPSAVDMGGFGNLSPAVDFDRIPLEANSSYSFVDVSSLTVGSWKRLKSGNLKADGLHVVQDLSNLSPISINEMMANATDLMVLISKKNLEINYFFSAIAKNTKILFRIFFPISSVVDCSLSVETDSIPRDTEDQDDSDSYSKNRMCELKLNVSKPPKFAVYFSDVLDQFSSNQWSICEDFSEGRQVSDAFVGGSNIPHILTGLEDSLKLMNSLILDFNSTNQMMPPQQSQPQQQVHMPDSQQPLILHPEPHAVETRSQPFFDEFNRQDELYGLKEENDSHPNSTHFVSPGTVQSHSFPPHNTSSHGSDLVPSSFNEPSIPRTPEFLKHSTELSNEDQNGLSSLLIFDDQSNSGTTNAQNYF</sequence>
<keyword evidence="10" id="KW-1185">Reference proteome</keyword>
<evidence type="ECO:0000259" key="8">
    <source>
        <dbReference type="PROSITE" id="PS50071"/>
    </source>
</evidence>
<dbReference type="PANTHER" id="PTHR24324:SF5">
    <property type="entry name" value="HEMATOPOIETICALLY-EXPRESSED HOMEOBOX PROTEIN HHEX"/>
    <property type="match status" value="1"/>
</dbReference>
<evidence type="ECO:0000256" key="4">
    <source>
        <dbReference type="ARBA" id="ARBA00023242"/>
    </source>
</evidence>
<keyword evidence="3 5" id="KW-0371">Homeobox</keyword>
<dbReference type="InterPro" id="IPR017970">
    <property type="entry name" value="Homeobox_CS"/>
</dbReference>
<dbReference type="STRING" id="4955.A0A1G4MDT3"/>
<proteinExistence type="predicted"/>
<dbReference type="PANTHER" id="PTHR24324">
    <property type="entry name" value="HOMEOBOX PROTEIN HHEX"/>
    <property type="match status" value="1"/>
</dbReference>
<dbReference type="InterPro" id="IPR001356">
    <property type="entry name" value="HD"/>
</dbReference>
<evidence type="ECO:0000256" key="1">
    <source>
        <dbReference type="ARBA" id="ARBA00004123"/>
    </source>
</evidence>
<protein>
    <submittedName>
        <fullName evidence="9">LAFE_0E09714g1_1</fullName>
    </submittedName>
</protein>
<feature type="region of interest" description="Disordered" evidence="7">
    <location>
        <begin position="411"/>
        <end position="460"/>
    </location>
</feature>
<dbReference type="SMART" id="SM00389">
    <property type="entry name" value="HOX"/>
    <property type="match status" value="1"/>
</dbReference>
<dbReference type="SUPFAM" id="SSF46689">
    <property type="entry name" value="Homeodomain-like"/>
    <property type="match status" value="1"/>
</dbReference>
<evidence type="ECO:0000256" key="7">
    <source>
        <dbReference type="SAM" id="MobiDB-lite"/>
    </source>
</evidence>
<feature type="DNA-binding region" description="Homeobox" evidence="5">
    <location>
        <begin position="74"/>
        <end position="133"/>
    </location>
</feature>
<evidence type="ECO:0000313" key="9">
    <source>
        <dbReference type="EMBL" id="SCW01899.1"/>
    </source>
</evidence>
<gene>
    <name evidence="9" type="ORF">LAFE_0E09714G</name>
</gene>
<dbReference type="AlphaFoldDB" id="A0A1G4MDT3"/>
<dbReference type="OrthoDB" id="6159439at2759"/>
<dbReference type="PROSITE" id="PS50071">
    <property type="entry name" value="HOMEOBOX_2"/>
    <property type="match status" value="1"/>
</dbReference>
<name>A0A1G4MDT3_LACFM</name>
<organism evidence="9 10">
    <name type="scientific">Lachancea fermentati</name>
    <name type="common">Zygosaccharomyces fermentati</name>
    <dbReference type="NCBI Taxonomy" id="4955"/>
    <lineage>
        <taxon>Eukaryota</taxon>
        <taxon>Fungi</taxon>
        <taxon>Dikarya</taxon>
        <taxon>Ascomycota</taxon>
        <taxon>Saccharomycotina</taxon>
        <taxon>Saccharomycetes</taxon>
        <taxon>Saccharomycetales</taxon>
        <taxon>Saccharomycetaceae</taxon>
        <taxon>Lachancea</taxon>
    </lineage>
</organism>
<dbReference type="EMBL" id="LT598488">
    <property type="protein sequence ID" value="SCW01899.1"/>
    <property type="molecule type" value="Genomic_DNA"/>
</dbReference>
<dbReference type="Proteomes" id="UP000190831">
    <property type="component" value="Chromosome E"/>
</dbReference>
<evidence type="ECO:0000256" key="3">
    <source>
        <dbReference type="ARBA" id="ARBA00023155"/>
    </source>
</evidence>
<dbReference type="InterPro" id="IPR009057">
    <property type="entry name" value="Homeodomain-like_sf"/>
</dbReference>
<feature type="domain" description="Homeobox" evidence="8">
    <location>
        <begin position="72"/>
        <end position="132"/>
    </location>
</feature>
<dbReference type="OMA" id="CELKLNV"/>
<evidence type="ECO:0000313" key="10">
    <source>
        <dbReference type="Proteomes" id="UP000190831"/>
    </source>
</evidence>
<feature type="compositionally biased region" description="Basic and acidic residues" evidence="7">
    <location>
        <begin position="36"/>
        <end position="63"/>
    </location>
</feature>
<dbReference type="GO" id="GO:0005634">
    <property type="term" value="C:nucleus"/>
    <property type="evidence" value="ECO:0007669"/>
    <property type="project" value="UniProtKB-SubCell"/>
</dbReference>
<dbReference type="CDD" id="cd00086">
    <property type="entry name" value="homeodomain"/>
    <property type="match status" value="1"/>
</dbReference>
<dbReference type="GO" id="GO:0030154">
    <property type="term" value="P:cell differentiation"/>
    <property type="evidence" value="ECO:0007669"/>
    <property type="project" value="TreeGrafter"/>
</dbReference>
<evidence type="ECO:0000256" key="6">
    <source>
        <dbReference type="RuleBase" id="RU000682"/>
    </source>
</evidence>
<dbReference type="Gene3D" id="1.10.10.60">
    <property type="entry name" value="Homeodomain-like"/>
    <property type="match status" value="1"/>
</dbReference>